<evidence type="ECO:0000256" key="1">
    <source>
        <dbReference type="ARBA" id="ARBA00004651"/>
    </source>
</evidence>
<feature type="domain" description="Bicarbonate transporter-like transmembrane" evidence="11">
    <location>
        <begin position="471"/>
        <end position="634"/>
    </location>
</feature>
<evidence type="ECO:0000259" key="12">
    <source>
        <dbReference type="Pfam" id="PF07565"/>
    </source>
</evidence>
<evidence type="ECO:0000256" key="8">
    <source>
        <dbReference type="ARBA" id="ARBA00023136"/>
    </source>
</evidence>
<feature type="domain" description="Bicarbonate transporter-like transmembrane" evidence="11">
    <location>
        <begin position="636"/>
        <end position="915"/>
    </location>
</feature>
<feature type="transmembrane region" description="Helical" evidence="10">
    <location>
        <begin position="818"/>
        <end position="837"/>
    </location>
</feature>
<evidence type="ECO:0000256" key="10">
    <source>
        <dbReference type="SAM" id="Phobius"/>
    </source>
</evidence>
<feature type="domain" description="Band 3 cytoplasmic" evidence="12">
    <location>
        <begin position="1"/>
        <end position="221"/>
    </location>
</feature>
<feature type="transmembrane region" description="Helical" evidence="10">
    <location>
        <begin position="864"/>
        <end position="881"/>
    </location>
</feature>
<feature type="transmembrane region" description="Helical" evidence="10">
    <location>
        <begin position="792"/>
        <end position="811"/>
    </location>
</feature>
<feature type="transmembrane region" description="Helical" evidence="10">
    <location>
        <begin position="401"/>
        <end position="422"/>
    </location>
</feature>
<dbReference type="PANTHER" id="PTHR11453:SF47">
    <property type="entry name" value="ANION EXCHANGE PROTEIN"/>
    <property type="match status" value="1"/>
</dbReference>
<dbReference type="InterPro" id="IPR011531">
    <property type="entry name" value="HCO3_transpt-like_TM_dom"/>
</dbReference>
<evidence type="ECO:0000256" key="7">
    <source>
        <dbReference type="ARBA" id="ARBA00023065"/>
    </source>
</evidence>
<dbReference type="InterPro" id="IPR013769">
    <property type="entry name" value="Band3_cytoplasmic_dom"/>
</dbReference>
<keyword evidence="6 10" id="KW-1133">Transmembrane helix</keyword>
<protein>
    <recommendedName>
        <fullName evidence="15">Anion exchange protein</fullName>
    </recommendedName>
</protein>
<evidence type="ECO:0000256" key="5">
    <source>
        <dbReference type="ARBA" id="ARBA00022692"/>
    </source>
</evidence>
<dbReference type="SUPFAM" id="SSF55804">
    <property type="entry name" value="Phoshotransferase/anion transport protein"/>
    <property type="match status" value="1"/>
</dbReference>
<dbReference type="Pfam" id="PF00955">
    <property type="entry name" value="HCO3_cotransp"/>
    <property type="match status" value="2"/>
</dbReference>
<feature type="compositionally biased region" description="Basic and acidic residues" evidence="9">
    <location>
        <begin position="108"/>
        <end position="119"/>
    </location>
</feature>
<feature type="transmembrane region" description="Helical" evidence="10">
    <location>
        <begin position="888"/>
        <end position="908"/>
    </location>
</feature>
<evidence type="ECO:0008006" key="15">
    <source>
        <dbReference type="Google" id="ProtNLM"/>
    </source>
</evidence>
<dbReference type="Pfam" id="PF07565">
    <property type="entry name" value="Band_3_cyto"/>
    <property type="match status" value="2"/>
</dbReference>
<keyword evidence="3" id="KW-0813">Transport</keyword>
<evidence type="ECO:0000256" key="4">
    <source>
        <dbReference type="ARBA" id="ARBA00022475"/>
    </source>
</evidence>
<name>A0ABQ8THM8_PERAM</name>
<comment type="subcellular location">
    <subcellularLocation>
        <location evidence="1">Cell membrane</location>
        <topology evidence="1">Multi-pass membrane protein</topology>
    </subcellularLocation>
</comment>
<organism evidence="13 14">
    <name type="scientific">Periplaneta americana</name>
    <name type="common">American cockroach</name>
    <name type="synonym">Blatta americana</name>
    <dbReference type="NCBI Taxonomy" id="6978"/>
    <lineage>
        <taxon>Eukaryota</taxon>
        <taxon>Metazoa</taxon>
        <taxon>Ecdysozoa</taxon>
        <taxon>Arthropoda</taxon>
        <taxon>Hexapoda</taxon>
        <taxon>Insecta</taxon>
        <taxon>Pterygota</taxon>
        <taxon>Neoptera</taxon>
        <taxon>Polyneoptera</taxon>
        <taxon>Dictyoptera</taxon>
        <taxon>Blattodea</taxon>
        <taxon>Blattoidea</taxon>
        <taxon>Blattidae</taxon>
        <taxon>Blattinae</taxon>
        <taxon>Periplaneta</taxon>
    </lineage>
</organism>
<feature type="transmembrane region" description="Helical" evidence="10">
    <location>
        <begin position="494"/>
        <end position="519"/>
    </location>
</feature>
<dbReference type="Gene3D" id="3.40.930.10">
    <property type="entry name" value="Mannitol-specific EII, Chain A"/>
    <property type="match status" value="1"/>
</dbReference>
<gene>
    <name evidence="13" type="ORF">ANN_06986</name>
</gene>
<feature type="transmembrane region" description="Helical" evidence="10">
    <location>
        <begin position="434"/>
        <end position="452"/>
    </location>
</feature>
<evidence type="ECO:0000256" key="2">
    <source>
        <dbReference type="ARBA" id="ARBA00010993"/>
    </source>
</evidence>
<keyword evidence="5 10" id="KW-0812">Transmembrane</keyword>
<accession>A0ABQ8THM8</accession>
<evidence type="ECO:0000256" key="3">
    <source>
        <dbReference type="ARBA" id="ARBA00022448"/>
    </source>
</evidence>
<feature type="transmembrane region" description="Helical" evidence="10">
    <location>
        <begin position="692"/>
        <end position="711"/>
    </location>
</feature>
<keyword evidence="4" id="KW-1003">Cell membrane</keyword>
<dbReference type="EMBL" id="JAJSOF020000011">
    <property type="protein sequence ID" value="KAJ4445185.1"/>
    <property type="molecule type" value="Genomic_DNA"/>
</dbReference>
<keyword evidence="7" id="KW-0406">Ion transport</keyword>
<keyword evidence="14" id="KW-1185">Reference proteome</keyword>
<feature type="transmembrane region" description="Helical" evidence="10">
    <location>
        <begin position="732"/>
        <end position="752"/>
    </location>
</feature>
<evidence type="ECO:0000313" key="13">
    <source>
        <dbReference type="EMBL" id="KAJ4445185.1"/>
    </source>
</evidence>
<dbReference type="PANTHER" id="PTHR11453">
    <property type="entry name" value="ANION EXCHANGE PROTEIN"/>
    <property type="match status" value="1"/>
</dbReference>
<feature type="domain" description="Band 3 cytoplasmic" evidence="12">
    <location>
        <begin position="239"/>
        <end position="282"/>
    </location>
</feature>
<evidence type="ECO:0000256" key="6">
    <source>
        <dbReference type="ARBA" id="ARBA00022989"/>
    </source>
</evidence>
<dbReference type="InterPro" id="IPR003020">
    <property type="entry name" value="HCO3_transpt_euk"/>
</dbReference>
<feature type="region of interest" description="Disordered" evidence="9">
    <location>
        <begin position="94"/>
        <end position="119"/>
    </location>
</feature>
<sequence length="1265" mass="142292">MVIDELIEPEDKSTVMRALLLRHRHVNEHDRFRFGMKRTFSSYTSLQSLSLMDEDEDGSGDLEFSEEFKPLSHNLAEDKGKPKIVPSIASMDTVSSLKSPPPVNNHSNHGDFENKQDSHAVDMKEELTYTSSTEDLKKAAKESILKRIPVGAEATTVLVGAVDFLEQPTIAFIRLAEGILMPSITEVTIPVRFLFILLGPTNADLDYHEIGRSISTLMSNALKSIEKDFNPCYCEYIVAIVLIIVIVQFHKIAYKADERKELLSAINEFLDDSIVLPPGDWERKALLPFGELKAKSEMIRRRKNTRLMEADEAQKVLTCYGTKIVLQWLKKEKLVINKISQLGPVDPLTNRSATQTKKWIRNTSKSVLQWLTMTISLKNIRVQEVKCLALENNNYSISLNYVLNDISLFAIFSMLSDVFWVCINGSQYCNLDMVLSRNLIVFFIVLALLLLGEEDGEKPPFHDPLKRTRKPFGGLINDVKRRFPQYKSDFTDGFNLQCIAAAIFMYFAALSGAITFGGLMGDKTDNLIGISETLISTSAAGILFALLSGQPLIIIGATGPLLLFDESLYSFCLTNGFDFLTVRVYIGVWLGIIGLIVVCFEGSVLVKLFTRFTEEIFAALISILYIVESIMKLFVARRALGDFGVPIAIITMVTLDYLVPETYTEKLQVPEGLSPSNPEKRGWIISPVVKHVWLLFAAAAPALLVYILLFMETHICELIIDKKERKLKKGSGFHLDIVIVCIANVGCGLMGAPWQCAATVRSIAHVSAVTVMSRTHAPGEKPHIIEVKEQRLSALLVSIFVGVSVLMAPLLRLVPMSVLFGVFLYMGISSTNGIQFFERLQLFFIPVKHHPQVAYVRRVHSMKMHLFTLIQLLCLAVLWVVKSTEASLAFPFFLILMVPLRAQLRYFFTPAELRASKGTVTHRYFCSATFVLQLQKLHVVFTRKPKVACCTLLFVLRNPSAAKVATGRCYLLFALTSSSLSVGAGTAYLDNVKITEFRCKKYITDVISDVMFPPRNKCNEMNQKSFRCEWVYVDDSVKYKELPFGDDLRPMSCRAQSNATRAIVATAEYNIPSATLKRYNKRKDAKIRQPGHPLDLPQEVENDLVTHLLQLEKMFYGLTRRSVMKLAYEIAEKNKLATWFNRETKSAGKEWFSGFMKRHPELSLRQPEATSLAKASGFNRVVVGKFFDTLEHLVDQHKLTAARIFNMDETSHNVVQRQEKILAQRGKPQVGAISSCERGQNVTGVYAMSASGFFVPPMLIYAKKK</sequence>
<evidence type="ECO:0000313" key="14">
    <source>
        <dbReference type="Proteomes" id="UP001148838"/>
    </source>
</evidence>
<dbReference type="Proteomes" id="UP001148838">
    <property type="component" value="Unassembled WGS sequence"/>
</dbReference>
<keyword evidence="8 10" id="KW-0472">Membrane</keyword>
<dbReference type="Gene3D" id="1.10.287.570">
    <property type="entry name" value="Helical hairpin bin"/>
    <property type="match status" value="1"/>
</dbReference>
<proteinExistence type="inferred from homology"/>
<reference evidence="13 14" key="1">
    <citation type="journal article" date="2022" name="Allergy">
        <title>Genome assembly and annotation of Periplaneta americana reveal a comprehensive cockroach allergen profile.</title>
        <authorList>
            <person name="Wang L."/>
            <person name="Xiong Q."/>
            <person name="Saelim N."/>
            <person name="Wang L."/>
            <person name="Nong W."/>
            <person name="Wan A.T."/>
            <person name="Shi M."/>
            <person name="Liu X."/>
            <person name="Cao Q."/>
            <person name="Hui J.H.L."/>
            <person name="Sookrung N."/>
            <person name="Leung T.F."/>
            <person name="Tungtrongchitr A."/>
            <person name="Tsui S.K.W."/>
        </authorList>
    </citation>
    <scope>NUCLEOTIDE SEQUENCE [LARGE SCALE GENOMIC DNA]</scope>
    <source>
        <strain evidence="13">PWHHKU_190912</strain>
    </source>
</reference>
<comment type="similarity">
    <text evidence="2">Belongs to the anion exchanger (TC 2.A.31) family.</text>
</comment>
<dbReference type="PRINTS" id="PR01231">
    <property type="entry name" value="HCO3TRNSPORT"/>
</dbReference>
<comment type="caution">
    <text evidence="13">The sequence shown here is derived from an EMBL/GenBank/DDBJ whole genome shotgun (WGS) entry which is preliminary data.</text>
</comment>
<feature type="transmembrane region" description="Helical" evidence="10">
    <location>
        <begin position="540"/>
        <end position="564"/>
    </location>
</feature>
<evidence type="ECO:0000259" key="11">
    <source>
        <dbReference type="Pfam" id="PF00955"/>
    </source>
</evidence>
<dbReference type="InterPro" id="IPR016152">
    <property type="entry name" value="PTrfase/Anion_transptr"/>
</dbReference>
<feature type="transmembrane region" description="Helical" evidence="10">
    <location>
        <begin position="584"/>
        <end position="609"/>
    </location>
</feature>
<evidence type="ECO:0000256" key="9">
    <source>
        <dbReference type="SAM" id="MobiDB-lite"/>
    </source>
</evidence>